<dbReference type="STRING" id="1229909.NSED_09800"/>
<dbReference type="AlphaFoldDB" id="K0BBV0"/>
<protein>
    <submittedName>
        <fullName evidence="2">Uncharacterized protein</fullName>
    </submittedName>
</protein>
<dbReference type="RefSeq" id="WP_014966111.1">
    <property type="nucleotide sequence ID" value="NC_018656.1"/>
</dbReference>
<dbReference type="HOGENOM" id="CLU_1036651_0_0_2"/>
<organism evidence="2 3">
    <name type="scientific">Candidatus Nitrosopumilus sediminis</name>
    <dbReference type="NCBI Taxonomy" id="1229909"/>
    <lineage>
        <taxon>Archaea</taxon>
        <taxon>Nitrososphaerota</taxon>
        <taxon>Nitrososphaeria</taxon>
        <taxon>Nitrosopumilales</taxon>
        <taxon>Nitrosopumilaceae</taxon>
        <taxon>Nitrosopumilus</taxon>
    </lineage>
</organism>
<gene>
    <name evidence="2" type="ORF">NSED_09800</name>
</gene>
<keyword evidence="1" id="KW-0175">Coiled coil</keyword>
<keyword evidence="3" id="KW-1185">Reference proteome</keyword>
<feature type="coiled-coil region" evidence="1">
    <location>
        <begin position="203"/>
        <end position="230"/>
    </location>
</feature>
<sequence>MKTLALFTIFVLVFGTLSTSLVSDAYAQNDPNILLRIAEQADKQIKNQLDRSYGDSVPSNIEDLYEKAHTAVESLENSLPDDVEQAREDFLTAMKLFQQISRMVSTYTTETKVSTSDVSDRDLKSELNRLHKYFQSLKSVSEKQKTGIELSEIQRLFILANEQIIADDTQGAIQTINEIKSLIISIKEHIRDYSSNSASDRVKEFILKQLERIQKVLDRADSETADLEKANSLIEEIEILISEDKISDAKKKFGELNKIVKIIKKSIR</sequence>
<dbReference type="Proteomes" id="UP000006100">
    <property type="component" value="Chromosome"/>
</dbReference>
<dbReference type="EMBL" id="CP003843">
    <property type="protein sequence ID" value="AFS83748.1"/>
    <property type="molecule type" value="Genomic_DNA"/>
</dbReference>
<reference evidence="2 3" key="1">
    <citation type="journal article" date="2012" name="J. Bacteriol.">
        <title>Draft Genome Sequence of an Ammonia-Oxidizing Archaeon, "Candidatus Nitrosopumilus sediminis" AR2, from Svalbard in the Arctic Circle.</title>
        <authorList>
            <person name="Park S.J."/>
            <person name="Kim J.G."/>
            <person name="Jung M.Y."/>
            <person name="Kim S.J."/>
            <person name="Cha I.T."/>
            <person name="Ghai R."/>
            <person name="Martin-Cuadrado A.B."/>
            <person name="Rodriguez-Valera F."/>
            <person name="Rhee S.K."/>
        </authorList>
    </citation>
    <scope>NUCLEOTIDE SEQUENCE [LARGE SCALE GENOMIC DNA]</scope>
    <source>
        <strain evidence="2 3">AR2</strain>
    </source>
</reference>
<evidence type="ECO:0000256" key="1">
    <source>
        <dbReference type="SAM" id="Coils"/>
    </source>
</evidence>
<accession>K0BBV0</accession>
<proteinExistence type="predicted"/>
<dbReference type="PATRIC" id="fig|1229909.8.peg.2135"/>
<name>K0BBV0_9ARCH</name>
<dbReference type="eggNOG" id="arCOG10414">
    <property type="taxonomic scope" value="Archaea"/>
</dbReference>
<dbReference type="GeneID" id="13697208"/>
<evidence type="ECO:0000313" key="3">
    <source>
        <dbReference type="Proteomes" id="UP000006100"/>
    </source>
</evidence>
<dbReference type="KEGG" id="nir:NSED_09800"/>
<dbReference type="OrthoDB" id="11910at2157"/>
<evidence type="ECO:0000313" key="2">
    <source>
        <dbReference type="EMBL" id="AFS83748.1"/>
    </source>
</evidence>